<evidence type="ECO:0000259" key="5">
    <source>
        <dbReference type="PROSITE" id="PS51842"/>
    </source>
</evidence>
<dbReference type="GO" id="GO:0005200">
    <property type="term" value="F:structural constituent of cytoskeleton"/>
    <property type="evidence" value="ECO:0007669"/>
    <property type="project" value="TreeGrafter"/>
</dbReference>
<feature type="domain" description="IF rod" evidence="5">
    <location>
        <begin position="104"/>
        <end position="414"/>
    </location>
</feature>
<dbReference type="SUPFAM" id="SSF64593">
    <property type="entry name" value="Intermediate filament protein, coiled coil region"/>
    <property type="match status" value="2"/>
</dbReference>
<name>A0A9Y4NP27_9TELE</name>
<feature type="region of interest" description="Disordered" evidence="4">
    <location>
        <begin position="446"/>
        <end position="481"/>
    </location>
</feature>
<dbReference type="Gene3D" id="1.20.5.1160">
    <property type="entry name" value="Vasodilator-stimulated phosphoprotein"/>
    <property type="match status" value="1"/>
</dbReference>
<feature type="coiled-coil region" evidence="3">
    <location>
        <begin position="108"/>
        <end position="247"/>
    </location>
</feature>
<dbReference type="PANTHER" id="PTHR45652">
    <property type="entry name" value="GLIAL FIBRILLARY ACIDIC PROTEIN"/>
    <property type="match status" value="1"/>
</dbReference>
<dbReference type="Gene3D" id="1.20.5.170">
    <property type="match status" value="1"/>
</dbReference>
<gene>
    <name evidence="7" type="primary">ngs</name>
</gene>
<dbReference type="GO" id="GO:0005737">
    <property type="term" value="C:cytoplasm"/>
    <property type="evidence" value="ECO:0007669"/>
    <property type="project" value="TreeGrafter"/>
</dbReference>
<organism evidence="6 7">
    <name type="scientific">Stegastes partitus</name>
    <name type="common">bicolor damselfish</name>
    <dbReference type="NCBI Taxonomy" id="144197"/>
    <lineage>
        <taxon>Eukaryota</taxon>
        <taxon>Metazoa</taxon>
        <taxon>Chordata</taxon>
        <taxon>Craniata</taxon>
        <taxon>Vertebrata</taxon>
        <taxon>Euteleostomi</taxon>
        <taxon>Actinopterygii</taxon>
        <taxon>Neopterygii</taxon>
        <taxon>Teleostei</taxon>
        <taxon>Neoteleostei</taxon>
        <taxon>Acanthomorphata</taxon>
        <taxon>Ovalentaria</taxon>
        <taxon>Pomacentridae</taxon>
        <taxon>Stegastes</taxon>
    </lineage>
</organism>
<accession>A0A9Y4NP27</accession>
<keyword evidence="1" id="KW-0403">Intermediate filament</keyword>
<proteinExistence type="predicted"/>
<dbReference type="AlphaFoldDB" id="A0A9Y4NP27"/>
<evidence type="ECO:0000256" key="4">
    <source>
        <dbReference type="SAM" id="MobiDB-lite"/>
    </source>
</evidence>
<dbReference type="FunFam" id="1.20.5.1160:FF:000001">
    <property type="entry name" value="Keratin type II"/>
    <property type="match status" value="1"/>
</dbReference>
<dbReference type="CTD" id="572199"/>
<evidence type="ECO:0000256" key="3">
    <source>
        <dbReference type="SAM" id="Coils"/>
    </source>
</evidence>
<protein>
    <submittedName>
        <fullName evidence="7">Notochord granular surface</fullName>
    </submittedName>
</protein>
<dbReference type="Gene3D" id="1.20.5.500">
    <property type="entry name" value="Single helix bin"/>
    <property type="match status" value="1"/>
</dbReference>
<dbReference type="Pfam" id="PF00038">
    <property type="entry name" value="Filament"/>
    <property type="match status" value="1"/>
</dbReference>
<dbReference type="PROSITE" id="PS51842">
    <property type="entry name" value="IF_ROD_2"/>
    <property type="match status" value="1"/>
</dbReference>
<dbReference type="GO" id="GO:0005882">
    <property type="term" value="C:intermediate filament"/>
    <property type="evidence" value="ECO:0007669"/>
    <property type="project" value="UniProtKB-KW"/>
</dbReference>
<feature type="region of interest" description="Disordered" evidence="4">
    <location>
        <begin position="26"/>
        <end position="61"/>
    </location>
</feature>
<evidence type="ECO:0000256" key="1">
    <source>
        <dbReference type="ARBA" id="ARBA00022754"/>
    </source>
</evidence>
<dbReference type="SMART" id="SM01391">
    <property type="entry name" value="Filament"/>
    <property type="match status" value="1"/>
</dbReference>
<reference evidence="7" key="1">
    <citation type="submission" date="2025-08" db="UniProtKB">
        <authorList>
            <consortium name="RefSeq"/>
        </authorList>
    </citation>
    <scope>IDENTIFICATION</scope>
</reference>
<keyword evidence="6" id="KW-1185">Reference proteome</keyword>
<sequence length="500" mass="55769">MSRSPERRSSYRRHFEGSLASVSGCQVRVSSPSPARKENRHRSASFTRGGGSTGRRAFSSKSRMTSSVSLGALCFGMSMGLGPQLDLDAAAAENQAFMMTRTSERQEMVVLNDRLAAYIEKVRTLESQNKLLESEIEVLKNRHVRPSALRQLYESQLKELSREAEQMREQRDVTSAAKEAMLGQLEALKAKYQEAVEARRKTEQDIEALRPDVDRATSARIALEKQLGSLEAELVFLQRVHKEEIEELMQQILSSASKVDSTFGLPDLSSALRQIQSQYDSIAAKNLQEMDVWYRSKFQDLNDASTKHAQSVRSVREEIAGYKKDILNKERELESLKTRSEYLEAQLRDVVLRHKKEEEDIQGRVEAMKLDLKVTKEKIALLMREYQDLLNVKMSLELEITTYRKLIEGEDSRLSVVVHHLPVTGGLRLTSSVSAASASASALVSASGSSGPKLDASPCDRSSTGAGRAPGRVSVASTDTQTDVELQATEKIERKTLLIS</sequence>
<dbReference type="InterPro" id="IPR050405">
    <property type="entry name" value="Intermediate_filament"/>
</dbReference>
<dbReference type="PANTHER" id="PTHR45652:SF11">
    <property type="entry name" value="NOTOCHORD GRANULAR SURFACE"/>
    <property type="match status" value="1"/>
</dbReference>
<evidence type="ECO:0000256" key="2">
    <source>
        <dbReference type="ARBA" id="ARBA00023054"/>
    </source>
</evidence>
<dbReference type="RefSeq" id="XP_008300913.1">
    <property type="nucleotide sequence ID" value="XM_008302691.1"/>
</dbReference>
<dbReference type="InterPro" id="IPR039008">
    <property type="entry name" value="IF_rod_dom"/>
</dbReference>
<evidence type="ECO:0000313" key="6">
    <source>
        <dbReference type="Proteomes" id="UP000694891"/>
    </source>
</evidence>
<keyword evidence="2 3" id="KW-0175">Coiled coil</keyword>
<evidence type="ECO:0000313" key="7">
    <source>
        <dbReference type="RefSeq" id="XP_008300913.1"/>
    </source>
</evidence>
<dbReference type="GO" id="GO:0045109">
    <property type="term" value="P:intermediate filament organization"/>
    <property type="evidence" value="ECO:0007669"/>
    <property type="project" value="TreeGrafter"/>
</dbReference>
<feature type="coiled-coil region" evidence="3">
    <location>
        <begin position="312"/>
        <end position="399"/>
    </location>
</feature>
<dbReference type="Proteomes" id="UP000694891">
    <property type="component" value="Unplaced"/>
</dbReference>